<dbReference type="RefSeq" id="WP_069945027.1">
    <property type="nucleotide sequence ID" value="NZ_MIPW01000027.1"/>
</dbReference>
<dbReference type="InterPro" id="IPR001173">
    <property type="entry name" value="Glyco_trans_2-like"/>
</dbReference>
<feature type="domain" description="Glycosyltransferase 2-like" evidence="1">
    <location>
        <begin position="281"/>
        <end position="402"/>
    </location>
</feature>
<proteinExistence type="predicted"/>
<organism evidence="2 3">
    <name type="scientific">Alteromonas macleodii</name>
    <name type="common">Pseudoalteromonas macleodii</name>
    <dbReference type="NCBI Taxonomy" id="28108"/>
    <lineage>
        <taxon>Bacteria</taxon>
        <taxon>Pseudomonadati</taxon>
        <taxon>Pseudomonadota</taxon>
        <taxon>Gammaproteobacteria</taxon>
        <taxon>Alteromonadales</taxon>
        <taxon>Alteromonadaceae</taxon>
        <taxon>Alteromonas/Salinimonas group</taxon>
        <taxon>Alteromonas</taxon>
    </lineage>
</organism>
<sequence>MKKIAMRSVRAALQLIPKNLKDKLKQNERLTALYVRSVRKSGLFFDAPTPKQTQALYNYWLEVNESAFSKSAGKIDGWQAIVFGTDSHGVTEAKLKSLGCDICLISGDIDKSTLEENIARLDEQLPTLLLNGGDLLANSAIYHLCTTLKESDFVYCDTDELDINGAKSSPRFLPNWNPELQYSTAYINTGVMIKTALLKSVQISNQTTIAEIVTELSLTIKSLAISHLPLPLVHQSPIKEDSTTLNRVKAVIEKHTKAEVELDEQFSVNRVYWPNSNPLVSLIIPTKNGKALVKACIESILEKTTYQNYEILLIDNGSDEQESIEYFSYLNTLEKVKVIRYPAPFNYSAINNFGVEHAKGSILGLVNNDIEVISPNWLTYMVGHAEREDVGCVGAKLLYSDTRIQHAGVVLGYGGGAGHAHKNFPRFHTGYLKRIVATNNYSAVTAACLLVKRTDFDAVNGLNEKDLSVAFNDVDFCLKVKGLGVKNVYCAEAELFHHESVSRGLDISPEKAARFNRELAYLQTTWSDFIANDPAYNPNLTLKRESFSIRSAVELKECHIRHD</sequence>
<dbReference type="PANTHER" id="PTHR43179:SF7">
    <property type="entry name" value="RHAMNOSYLTRANSFERASE WBBL"/>
    <property type="match status" value="1"/>
</dbReference>
<gene>
    <name evidence="2" type="ORF">BFV95_3649</name>
</gene>
<evidence type="ECO:0000313" key="3">
    <source>
        <dbReference type="Proteomes" id="UP000095392"/>
    </source>
</evidence>
<evidence type="ECO:0000313" key="2">
    <source>
        <dbReference type="EMBL" id="OES26999.1"/>
    </source>
</evidence>
<evidence type="ECO:0000259" key="1">
    <source>
        <dbReference type="Pfam" id="PF00535"/>
    </source>
</evidence>
<dbReference type="Gene3D" id="3.90.550.10">
    <property type="entry name" value="Spore Coat Polysaccharide Biosynthesis Protein SpsA, Chain A"/>
    <property type="match status" value="1"/>
</dbReference>
<protein>
    <submittedName>
        <fullName evidence="2">Glycosyl transferase 2 family protein</fullName>
    </submittedName>
</protein>
<keyword evidence="3" id="KW-1185">Reference proteome</keyword>
<dbReference type="InterPro" id="IPR029044">
    <property type="entry name" value="Nucleotide-diphossugar_trans"/>
</dbReference>
<dbReference type="Proteomes" id="UP000095392">
    <property type="component" value="Unassembled WGS sequence"/>
</dbReference>
<dbReference type="SUPFAM" id="SSF53448">
    <property type="entry name" value="Nucleotide-diphospho-sugar transferases"/>
    <property type="match status" value="1"/>
</dbReference>
<comment type="caution">
    <text evidence="2">The sequence shown here is derived from an EMBL/GenBank/DDBJ whole genome shotgun (WGS) entry which is preliminary data.</text>
</comment>
<dbReference type="CDD" id="cd04186">
    <property type="entry name" value="GT_2_like_c"/>
    <property type="match status" value="1"/>
</dbReference>
<name>A0AB36FQC1_ALTMA</name>
<dbReference type="EMBL" id="MIPY01000034">
    <property type="protein sequence ID" value="OES26999.1"/>
    <property type="molecule type" value="Genomic_DNA"/>
</dbReference>
<reference evidence="2 3" key="1">
    <citation type="submission" date="2016-09" db="EMBL/GenBank/DDBJ databases">
        <title>Draft Genome Sequence of four Alteromonas macleodii strains isolated from copper coupons and grown long-term at elevated copper levels.</title>
        <authorList>
            <person name="Cusick K."/>
            <person name="Dale J."/>
            <person name="Little B."/>
            <person name="Biffinger J."/>
        </authorList>
    </citation>
    <scope>NUCLEOTIDE SEQUENCE [LARGE SCALE GENOMIC DNA]</scope>
    <source>
        <strain evidence="2 3">KCP01</strain>
    </source>
</reference>
<dbReference type="AlphaFoldDB" id="A0AB36FQC1"/>
<dbReference type="GO" id="GO:0016740">
    <property type="term" value="F:transferase activity"/>
    <property type="evidence" value="ECO:0007669"/>
    <property type="project" value="UniProtKB-KW"/>
</dbReference>
<accession>A0AB36FQC1</accession>
<dbReference type="PANTHER" id="PTHR43179">
    <property type="entry name" value="RHAMNOSYLTRANSFERASE WBBL"/>
    <property type="match status" value="1"/>
</dbReference>
<keyword evidence="2" id="KW-0808">Transferase</keyword>
<dbReference type="Pfam" id="PF00535">
    <property type="entry name" value="Glycos_transf_2"/>
    <property type="match status" value="1"/>
</dbReference>